<comment type="caution">
    <text evidence="3">The sequence shown here is derived from an EMBL/GenBank/DDBJ whole genome shotgun (WGS) entry which is preliminary data.</text>
</comment>
<dbReference type="STRING" id="1977882.B9T28_09105"/>
<dbReference type="PANTHER" id="PTHR40547">
    <property type="entry name" value="SLL0298 PROTEIN"/>
    <property type="match status" value="1"/>
</dbReference>
<dbReference type="EMBL" id="NEGB01000004">
    <property type="protein sequence ID" value="OTG65595.1"/>
    <property type="molecule type" value="Genomic_DNA"/>
</dbReference>
<sequence length="180" mass="21037">MAKRFFRSWLPSPEQVNNLKIMKIFGDKALNPTLWYVNRKSISKAMFIGTFWGILPIPLHSILIILTVLIFEANLPIGLLLAWVMNPLTIVPILIFAFWIGSKIYHVHMINKEMLLGVFHQITHWIKNFGHGHIDLSLAKILATGLLIEALIFAVLFFAITRIYWRWSIIKKWRMRQNCK</sequence>
<reference evidence="3 4" key="1">
    <citation type="submission" date="2017-04" db="EMBL/GenBank/DDBJ databases">
        <title>High diversity of culturable Acinetobacter species in natural soil and water ecosystems.</title>
        <authorList>
            <person name="Nemec A."/>
            <person name="Radolfova-Krizova L."/>
        </authorList>
    </citation>
    <scope>NUCLEOTIDE SEQUENCE [LARGE SCALE GENOMIC DNA]</scope>
    <source>
        <strain evidence="3 4">ANC 4999</strain>
    </source>
</reference>
<accession>A0A1Y3CHL3</accession>
<feature type="transmembrane region" description="Helical" evidence="1">
    <location>
        <begin position="77"/>
        <end position="101"/>
    </location>
</feature>
<feature type="transmembrane region" description="Helical" evidence="1">
    <location>
        <begin position="141"/>
        <end position="165"/>
    </location>
</feature>
<dbReference type="PANTHER" id="PTHR40547:SF1">
    <property type="entry name" value="SLL0298 PROTEIN"/>
    <property type="match status" value="1"/>
</dbReference>
<dbReference type="AlphaFoldDB" id="A0A1Y3CHL3"/>
<feature type="transmembrane region" description="Helical" evidence="1">
    <location>
        <begin position="45"/>
        <end position="71"/>
    </location>
</feature>
<proteinExistence type="predicted"/>
<dbReference type="Proteomes" id="UP000242765">
    <property type="component" value="Unassembled WGS sequence"/>
</dbReference>
<evidence type="ECO:0000313" key="4">
    <source>
        <dbReference type="Proteomes" id="UP000242765"/>
    </source>
</evidence>
<gene>
    <name evidence="3" type="ORF">B9T28_09105</name>
</gene>
<dbReference type="RefSeq" id="WP_086203658.1">
    <property type="nucleotide sequence ID" value="NZ_NEGB01000004.1"/>
</dbReference>
<feature type="domain" description="DUF2062" evidence="2">
    <location>
        <begin position="23"/>
        <end position="174"/>
    </location>
</feature>
<keyword evidence="1" id="KW-0472">Membrane</keyword>
<protein>
    <recommendedName>
        <fullName evidence="2">DUF2062 domain-containing protein</fullName>
    </recommendedName>
</protein>
<keyword evidence="1" id="KW-0812">Transmembrane</keyword>
<evidence type="ECO:0000256" key="1">
    <source>
        <dbReference type="SAM" id="Phobius"/>
    </source>
</evidence>
<evidence type="ECO:0000313" key="3">
    <source>
        <dbReference type="EMBL" id="OTG65595.1"/>
    </source>
</evidence>
<organism evidence="3 4">
    <name type="scientific">Acinetobacter silvestris</name>
    <dbReference type="NCBI Taxonomy" id="1977882"/>
    <lineage>
        <taxon>Bacteria</taxon>
        <taxon>Pseudomonadati</taxon>
        <taxon>Pseudomonadota</taxon>
        <taxon>Gammaproteobacteria</taxon>
        <taxon>Moraxellales</taxon>
        <taxon>Moraxellaceae</taxon>
        <taxon>Acinetobacter</taxon>
    </lineage>
</organism>
<keyword evidence="1" id="KW-1133">Transmembrane helix</keyword>
<name>A0A1Y3CHL3_9GAMM</name>
<dbReference type="OrthoDB" id="9786029at2"/>
<dbReference type="Pfam" id="PF09835">
    <property type="entry name" value="DUF2062"/>
    <property type="match status" value="1"/>
</dbReference>
<dbReference type="InterPro" id="IPR018639">
    <property type="entry name" value="DUF2062"/>
</dbReference>
<evidence type="ECO:0000259" key="2">
    <source>
        <dbReference type="Pfam" id="PF09835"/>
    </source>
</evidence>
<keyword evidence="4" id="KW-1185">Reference proteome</keyword>